<comment type="caution">
    <text evidence="1">The sequence shown here is derived from an EMBL/GenBank/DDBJ whole genome shotgun (WGS) entry which is preliminary data.</text>
</comment>
<dbReference type="GeneID" id="63817378"/>
<sequence length="130" mass="13912">MRASIAASAAAAAAAAAAERMDRGNNLEPRSLRLFYIFFSLPLSFIPTGILEIQPFQQAENYIFREPTAVIGSLCSCSHGFESHHELETLKPFLPLSHSKSITDTDTRGSITINAHGLLTGLVAVLAAGL</sequence>
<name>A0A2T5M6P0_9EURO</name>
<proteinExistence type="predicted"/>
<dbReference type="EMBL" id="MSFN02000001">
    <property type="protein sequence ID" value="PTU24201.1"/>
    <property type="molecule type" value="Genomic_DNA"/>
</dbReference>
<protein>
    <submittedName>
        <fullName evidence="1">Uncharacterized protein</fullName>
    </submittedName>
</protein>
<dbReference type="AlphaFoldDB" id="A0A2T5M6P0"/>
<dbReference type="Proteomes" id="UP000244073">
    <property type="component" value="Unassembled WGS sequence"/>
</dbReference>
<reference evidence="1 2" key="1">
    <citation type="journal article" date="2018" name="Proc. Natl. Acad. Sci. U.S.A.">
        <title>Linking secondary metabolites to gene clusters through genome sequencing of six diverse Aspergillus species.</title>
        <authorList>
            <person name="Kaerboelling I."/>
            <person name="Vesth T.C."/>
            <person name="Frisvad J.C."/>
            <person name="Nybo J.L."/>
            <person name="Theobald S."/>
            <person name="Kuo A."/>
            <person name="Bowyer P."/>
            <person name="Matsuda Y."/>
            <person name="Mondo S."/>
            <person name="Lyhne E.K."/>
            <person name="Kogle M.E."/>
            <person name="Clum A."/>
            <person name="Lipzen A."/>
            <person name="Salamov A."/>
            <person name="Ngan C.Y."/>
            <person name="Daum C."/>
            <person name="Chiniquy J."/>
            <person name="Barry K."/>
            <person name="LaButti K."/>
            <person name="Haridas S."/>
            <person name="Simmons B.A."/>
            <person name="Magnuson J.K."/>
            <person name="Mortensen U.H."/>
            <person name="Larsen T.O."/>
            <person name="Grigoriev I.V."/>
            <person name="Baker S.E."/>
            <person name="Andersen M.R."/>
        </authorList>
    </citation>
    <scope>NUCLEOTIDE SEQUENCE [LARGE SCALE GENOMIC DNA]</scope>
    <source>
        <strain evidence="1 2">IBT 24754</strain>
    </source>
</reference>
<dbReference type="VEuPathDB" id="FungiDB:P175DRAFT_0553478"/>
<evidence type="ECO:0000313" key="2">
    <source>
        <dbReference type="Proteomes" id="UP000244073"/>
    </source>
</evidence>
<evidence type="ECO:0000313" key="1">
    <source>
        <dbReference type="EMBL" id="PTU24201.1"/>
    </source>
</evidence>
<dbReference type="RefSeq" id="XP_040755593.1">
    <property type="nucleotide sequence ID" value="XM_040900494.1"/>
</dbReference>
<gene>
    <name evidence="1" type="ORF">P175DRAFT_0553478</name>
</gene>
<organism evidence="1 2">
    <name type="scientific">Aspergillus ochraceoroseus IBT 24754</name>
    <dbReference type="NCBI Taxonomy" id="1392256"/>
    <lineage>
        <taxon>Eukaryota</taxon>
        <taxon>Fungi</taxon>
        <taxon>Dikarya</taxon>
        <taxon>Ascomycota</taxon>
        <taxon>Pezizomycotina</taxon>
        <taxon>Eurotiomycetes</taxon>
        <taxon>Eurotiomycetidae</taxon>
        <taxon>Eurotiales</taxon>
        <taxon>Aspergillaceae</taxon>
        <taxon>Aspergillus</taxon>
        <taxon>Aspergillus subgen. Nidulantes</taxon>
    </lineage>
</organism>
<accession>A0A2T5M6P0</accession>